<sequence length="224" mass="23794">MVSKMPRDDDNDDDDGDDDDGDGDDNGLALMLIKIVKRWGDLTENDDVVEEKIPPKGGQPGREGILQGVLTWRYQGILPRHAPARSRHIFTVSPPVQWSRRKKDEIHRQISSLSLLLSEAPDTSSSSFFFFFLVFLPDPPSHLAAASPGGADSAAMSTAMSAAMSAATGSAGPAAGGSPAAAAALLGGWPETERSSISRRGTGSRWSSLLSGSASIPVFNHKEH</sequence>
<name>A0AAE1IHD8_9HYPO</name>
<dbReference type="RefSeq" id="XP_062758323.1">
    <property type="nucleotide sequence ID" value="XM_062896917.1"/>
</dbReference>
<dbReference type="Proteomes" id="UP001273209">
    <property type="component" value="Unassembled WGS sequence"/>
</dbReference>
<accession>A0AAE1IHD8</accession>
<organism evidence="2 3">
    <name type="scientific">Trichoderma aggressivum f. europaeum</name>
    <dbReference type="NCBI Taxonomy" id="173218"/>
    <lineage>
        <taxon>Eukaryota</taxon>
        <taxon>Fungi</taxon>
        <taxon>Dikarya</taxon>
        <taxon>Ascomycota</taxon>
        <taxon>Pezizomycotina</taxon>
        <taxon>Sordariomycetes</taxon>
        <taxon>Hypocreomycetidae</taxon>
        <taxon>Hypocreales</taxon>
        <taxon>Hypocreaceae</taxon>
        <taxon>Trichoderma</taxon>
    </lineage>
</organism>
<proteinExistence type="predicted"/>
<evidence type="ECO:0000313" key="2">
    <source>
        <dbReference type="EMBL" id="KAK4081174.1"/>
    </source>
</evidence>
<reference evidence="2" key="1">
    <citation type="submission" date="2023-11" db="EMBL/GenBank/DDBJ databases">
        <title>The genome sequences of three competitors of mushroom-forming fungi.</title>
        <authorList>
            <person name="Beijen E."/>
            <person name="Ohm R.A."/>
        </authorList>
    </citation>
    <scope>NUCLEOTIDE SEQUENCE</scope>
    <source>
        <strain evidence="2">CBS 100526</strain>
    </source>
</reference>
<feature type="region of interest" description="Disordered" evidence="1">
    <location>
        <begin position="1"/>
        <end position="25"/>
    </location>
</feature>
<feature type="compositionally biased region" description="Acidic residues" evidence="1">
    <location>
        <begin position="9"/>
        <end position="25"/>
    </location>
</feature>
<evidence type="ECO:0000256" key="1">
    <source>
        <dbReference type="SAM" id="MobiDB-lite"/>
    </source>
</evidence>
<evidence type="ECO:0000313" key="3">
    <source>
        <dbReference type="Proteomes" id="UP001273209"/>
    </source>
</evidence>
<protein>
    <submittedName>
        <fullName evidence="2">Uncharacterized protein</fullName>
    </submittedName>
</protein>
<dbReference type="AlphaFoldDB" id="A0AAE1IHD8"/>
<dbReference type="GeneID" id="87916822"/>
<keyword evidence="3" id="KW-1185">Reference proteome</keyword>
<gene>
    <name evidence="2" type="ORF">Triagg1_2706</name>
</gene>
<dbReference type="EMBL" id="JAWRVG010000007">
    <property type="protein sequence ID" value="KAK4081174.1"/>
    <property type="molecule type" value="Genomic_DNA"/>
</dbReference>
<comment type="caution">
    <text evidence="2">The sequence shown here is derived from an EMBL/GenBank/DDBJ whole genome shotgun (WGS) entry which is preliminary data.</text>
</comment>